<evidence type="ECO:0000256" key="1">
    <source>
        <dbReference type="ARBA" id="ARBA00022670"/>
    </source>
</evidence>
<dbReference type="InterPro" id="IPR001940">
    <property type="entry name" value="Peptidase_S1C"/>
</dbReference>
<dbReference type="PRINTS" id="PR00834">
    <property type="entry name" value="PROTEASES2C"/>
</dbReference>
<organism evidence="5 6">
    <name type="scientific">Halogeometricum luteum</name>
    <dbReference type="NCBI Taxonomy" id="2950537"/>
    <lineage>
        <taxon>Archaea</taxon>
        <taxon>Methanobacteriati</taxon>
        <taxon>Methanobacteriota</taxon>
        <taxon>Stenosarchaea group</taxon>
        <taxon>Halobacteria</taxon>
        <taxon>Halobacteriales</taxon>
        <taxon>Haloferacaceae</taxon>
        <taxon>Halogeometricum</taxon>
    </lineage>
</organism>
<reference evidence="5 6" key="1">
    <citation type="submission" date="2022-06" db="EMBL/GenBank/DDBJ databases">
        <title>Halogeometricum sp. a new haloarchaeum isolate from saline soil.</title>
        <authorList>
            <person name="Strakova D."/>
            <person name="Galisteo C."/>
            <person name="Sanchez-Porro C."/>
            <person name="Ventosa A."/>
        </authorList>
    </citation>
    <scope>NUCLEOTIDE SEQUENCE [LARGE SCALE GENOMIC DNA]</scope>
    <source>
        <strain evidence="6">S3BR25-2</strain>
    </source>
</reference>
<proteinExistence type="predicted"/>
<dbReference type="Pfam" id="PF13365">
    <property type="entry name" value="Trypsin_2"/>
    <property type="match status" value="1"/>
</dbReference>
<evidence type="ECO:0000259" key="4">
    <source>
        <dbReference type="PROSITE" id="PS50106"/>
    </source>
</evidence>
<dbReference type="InterPro" id="IPR006311">
    <property type="entry name" value="TAT_signal"/>
</dbReference>
<evidence type="ECO:0000313" key="5">
    <source>
        <dbReference type="EMBL" id="MDS0293828.1"/>
    </source>
</evidence>
<dbReference type="Pfam" id="PF13180">
    <property type="entry name" value="PDZ_2"/>
    <property type="match status" value="1"/>
</dbReference>
<dbReference type="RefSeq" id="WP_310927684.1">
    <property type="nucleotide sequence ID" value="NZ_JAMQOQ010000002.1"/>
</dbReference>
<comment type="caution">
    <text evidence="5">The sequence shown here is derived from an EMBL/GenBank/DDBJ whole genome shotgun (WGS) entry which is preliminary data.</text>
</comment>
<dbReference type="SUPFAM" id="SSF50494">
    <property type="entry name" value="Trypsin-like serine proteases"/>
    <property type="match status" value="1"/>
</dbReference>
<dbReference type="Proteomes" id="UP001254813">
    <property type="component" value="Unassembled WGS sequence"/>
</dbReference>
<keyword evidence="2" id="KW-0378">Hydrolase</keyword>
<dbReference type="InterPro" id="IPR009003">
    <property type="entry name" value="Peptidase_S1_PA"/>
</dbReference>
<feature type="region of interest" description="Disordered" evidence="3">
    <location>
        <begin position="29"/>
        <end position="71"/>
    </location>
</feature>
<dbReference type="InterPro" id="IPR051201">
    <property type="entry name" value="Chloro_Bact_Ser_Proteases"/>
</dbReference>
<feature type="compositionally biased region" description="Low complexity" evidence="3">
    <location>
        <begin position="29"/>
        <end position="66"/>
    </location>
</feature>
<protein>
    <submittedName>
        <fullName evidence="5">Trypsin-like peptidase domain-containing protein</fullName>
    </submittedName>
</protein>
<dbReference type="PANTHER" id="PTHR43343">
    <property type="entry name" value="PEPTIDASE S12"/>
    <property type="match status" value="1"/>
</dbReference>
<feature type="domain" description="PDZ" evidence="4">
    <location>
        <begin position="271"/>
        <end position="336"/>
    </location>
</feature>
<dbReference type="InterPro" id="IPR001478">
    <property type="entry name" value="PDZ"/>
</dbReference>
<gene>
    <name evidence="5" type="ORF">NDI79_06545</name>
</gene>
<evidence type="ECO:0000256" key="2">
    <source>
        <dbReference type="ARBA" id="ARBA00022801"/>
    </source>
</evidence>
<name>A0ABU2G0Z0_9EURY</name>
<dbReference type="Gene3D" id="2.40.10.120">
    <property type="match status" value="1"/>
</dbReference>
<dbReference type="PANTHER" id="PTHR43343:SF3">
    <property type="entry name" value="PROTEASE DO-LIKE 8, CHLOROPLASTIC"/>
    <property type="match status" value="1"/>
</dbReference>
<dbReference type="PROSITE" id="PS51318">
    <property type="entry name" value="TAT"/>
    <property type="match status" value="1"/>
</dbReference>
<sequence length="368" mass="37860">MPSDSPTRRRMLRGAGVALAAAFAGCGGAQSSATESSAPASASTEGATPTSTSTEPASAEPATSTESEAEGEYTEVYRNVIDSVVLIQVSSGGQGSGFVYRDNFVVTNAHVVGDASDVQVRFTDGEWRAASVVGVDPSADLAVVRVEDIPDDAEPLPMVDEQPAIGTEVVAIGNPYGLEGSVTSGLVSGVNRLIPAPNGYRIPDAIQTGAPVNPGNSGGPLVTLHGAVVGVINSGGGENLAFAISAALVKRVVPALVEDGEYRHAYMGAGLRTVTPDIAEQLGLSEPRGVVVTDVLDDGPSDNALQAGDVVVSVGGRRVDSRQQLASYLALRASPGDSIRVTVLRDGRRQRVEFTLGTRPRQPDTTSR</sequence>
<dbReference type="EMBL" id="JAMQOQ010000002">
    <property type="protein sequence ID" value="MDS0293828.1"/>
    <property type="molecule type" value="Genomic_DNA"/>
</dbReference>
<dbReference type="Gene3D" id="2.30.42.10">
    <property type="match status" value="1"/>
</dbReference>
<dbReference type="SMART" id="SM00228">
    <property type="entry name" value="PDZ"/>
    <property type="match status" value="1"/>
</dbReference>
<evidence type="ECO:0000256" key="3">
    <source>
        <dbReference type="SAM" id="MobiDB-lite"/>
    </source>
</evidence>
<keyword evidence="1" id="KW-0645">Protease</keyword>
<keyword evidence="6" id="KW-1185">Reference proteome</keyword>
<evidence type="ECO:0000313" key="6">
    <source>
        <dbReference type="Proteomes" id="UP001254813"/>
    </source>
</evidence>
<accession>A0ABU2G0Z0</accession>
<dbReference type="SUPFAM" id="SSF50156">
    <property type="entry name" value="PDZ domain-like"/>
    <property type="match status" value="1"/>
</dbReference>
<dbReference type="InterPro" id="IPR036034">
    <property type="entry name" value="PDZ_sf"/>
</dbReference>
<dbReference type="PROSITE" id="PS50106">
    <property type="entry name" value="PDZ"/>
    <property type="match status" value="1"/>
</dbReference>